<name>A0A397W3I4_9GLOM</name>
<dbReference type="STRING" id="44941.A0A397W3I4"/>
<evidence type="ECO:0000256" key="1">
    <source>
        <dbReference type="ARBA" id="ARBA00022614"/>
    </source>
</evidence>
<dbReference type="InterPro" id="IPR011009">
    <property type="entry name" value="Kinase-like_dom_sf"/>
</dbReference>
<dbReference type="PROSITE" id="PS50011">
    <property type="entry name" value="PROTEIN_KINASE_DOM"/>
    <property type="match status" value="1"/>
</dbReference>
<reference evidence="4 5" key="1">
    <citation type="submission" date="2018-06" db="EMBL/GenBank/DDBJ databases">
        <title>Comparative genomics reveals the genomic features of Rhizophagus irregularis, R. cerebriforme, R. diaphanum and Gigaspora rosea, and their symbiotic lifestyle signature.</title>
        <authorList>
            <person name="Morin E."/>
            <person name="San Clemente H."/>
            <person name="Chen E.C.H."/>
            <person name="De La Providencia I."/>
            <person name="Hainaut M."/>
            <person name="Kuo A."/>
            <person name="Kohler A."/>
            <person name="Murat C."/>
            <person name="Tang N."/>
            <person name="Roy S."/>
            <person name="Loubradou J."/>
            <person name="Henrissat B."/>
            <person name="Grigoriev I.V."/>
            <person name="Corradi N."/>
            <person name="Roux C."/>
            <person name="Martin F.M."/>
        </authorList>
    </citation>
    <scope>NUCLEOTIDE SEQUENCE [LARGE SCALE GENOMIC DNA]</scope>
    <source>
        <strain evidence="4 5">DAOM 194757</strain>
    </source>
</reference>
<keyword evidence="5" id="KW-1185">Reference proteome</keyword>
<sequence length="422" mass="47964">MVLEYADNGTLREYLKANFTKLQWTDKLCIAKEIALGLLFLHDNNIIHRDLHSKNILIHHRQPKITDFGLSKQMNEMSITSNSIIHGMPAYIEPKCFMDPKYKRDNKSDIYSFGLILWEISSGRPPFQNFEPKMALCFYICQGSREDPIEGTPSPYIELYKKCWDNDPANRPETKVILNTLKQLIPSETLNRNDPIETLSENIEISSSHHNNIALANSLEITTSFPLYLTDTMNSNTSVLDKSTLEDLRKEAHEYFRQRKFLKALELFEEILKNGLHSPEDQQSASTWDLSYYKCGLENLDELTKVLYKNSTLTSLNLRENYLGSEGGKALAGALCMNSTLTSLNLNSNWIGSEGVKALADALCRNSTLTSLNLWNNNLGFEGGKALAVALCKNSTLKKLNIKYNSFEFKLKSNNPNLKIIQ</sequence>
<dbReference type="InterPro" id="IPR032675">
    <property type="entry name" value="LRR_dom_sf"/>
</dbReference>
<evidence type="ECO:0000313" key="5">
    <source>
        <dbReference type="Proteomes" id="UP000266673"/>
    </source>
</evidence>
<comment type="caution">
    <text evidence="4">The sequence shown here is derived from an EMBL/GenBank/DDBJ whole genome shotgun (WGS) entry which is preliminary data.</text>
</comment>
<organism evidence="4 5">
    <name type="scientific">Gigaspora rosea</name>
    <dbReference type="NCBI Taxonomy" id="44941"/>
    <lineage>
        <taxon>Eukaryota</taxon>
        <taxon>Fungi</taxon>
        <taxon>Fungi incertae sedis</taxon>
        <taxon>Mucoromycota</taxon>
        <taxon>Glomeromycotina</taxon>
        <taxon>Glomeromycetes</taxon>
        <taxon>Diversisporales</taxon>
        <taxon>Gigasporaceae</taxon>
        <taxon>Gigaspora</taxon>
    </lineage>
</organism>
<dbReference type="InterPro" id="IPR001611">
    <property type="entry name" value="Leu-rich_rpt"/>
</dbReference>
<dbReference type="PANTHER" id="PTHR44329">
    <property type="entry name" value="SERINE/THREONINE-PROTEIN KINASE TNNI3K-RELATED"/>
    <property type="match status" value="1"/>
</dbReference>
<keyword evidence="1" id="KW-0433">Leucine-rich repeat</keyword>
<evidence type="ECO:0000256" key="2">
    <source>
        <dbReference type="ARBA" id="ARBA00022737"/>
    </source>
</evidence>
<dbReference type="SMART" id="SM00368">
    <property type="entry name" value="LRR_RI"/>
    <property type="match status" value="3"/>
</dbReference>
<dbReference type="EMBL" id="QKWP01000156">
    <property type="protein sequence ID" value="RIB25926.1"/>
    <property type="molecule type" value="Genomic_DNA"/>
</dbReference>
<dbReference type="Gene3D" id="1.10.510.10">
    <property type="entry name" value="Transferase(Phosphotransferase) domain 1"/>
    <property type="match status" value="1"/>
</dbReference>
<keyword evidence="2" id="KW-0677">Repeat</keyword>
<dbReference type="InterPro" id="IPR000719">
    <property type="entry name" value="Prot_kinase_dom"/>
</dbReference>
<keyword evidence="4" id="KW-0418">Kinase</keyword>
<dbReference type="AlphaFoldDB" id="A0A397W3I4"/>
<dbReference type="Proteomes" id="UP000266673">
    <property type="component" value="Unassembled WGS sequence"/>
</dbReference>
<proteinExistence type="predicted"/>
<accession>A0A397W3I4</accession>
<dbReference type="PRINTS" id="PR00109">
    <property type="entry name" value="TYRKINASE"/>
</dbReference>
<dbReference type="InterPro" id="IPR001245">
    <property type="entry name" value="Ser-Thr/Tyr_kinase_cat_dom"/>
</dbReference>
<dbReference type="SUPFAM" id="SSF56112">
    <property type="entry name" value="Protein kinase-like (PK-like)"/>
    <property type="match status" value="1"/>
</dbReference>
<dbReference type="SUPFAM" id="SSF52047">
    <property type="entry name" value="RNI-like"/>
    <property type="match status" value="1"/>
</dbReference>
<evidence type="ECO:0000313" key="4">
    <source>
        <dbReference type="EMBL" id="RIB25926.1"/>
    </source>
</evidence>
<dbReference type="Gene3D" id="3.80.10.10">
    <property type="entry name" value="Ribonuclease Inhibitor"/>
    <property type="match status" value="1"/>
</dbReference>
<feature type="domain" description="Protein kinase" evidence="3">
    <location>
        <begin position="1"/>
        <end position="185"/>
    </location>
</feature>
<protein>
    <submittedName>
        <fullName evidence="4">Kinase-like domain-containing protein</fullName>
    </submittedName>
</protein>
<dbReference type="InterPro" id="IPR051681">
    <property type="entry name" value="Ser/Thr_Kinases-Pseudokinases"/>
</dbReference>
<keyword evidence="4" id="KW-0808">Transferase</keyword>
<dbReference type="Pfam" id="PF07714">
    <property type="entry name" value="PK_Tyr_Ser-Thr"/>
    <property type="match status" value="1"/>
</dbReference>
<gene>
    <name evidence="4" type="ORF">C2G38_1997177</name>
</gene>
<evidence type="ECO:0000259" key="3">
    <source>
        <dbReference type="PROSITE" id="PS50011"/>
    </source>
</evidence>
<dbReference type="GO" id="GO:0005524">
    <property type="term" value="F:ATP binding"/>
    <property type="evidence" value="ECO:0007669"/>
    <property type="project" value="InterPro"/>
</dbReference>
<dbReference type="Pfam" id="PF13516">
    <property type="entry name" value="LRR_6"/>
    <property type="match status" value="3"/>
</dbReference>
<dbReference type="GO" id="GO:0004674">
    <property type="term" value="F:protein serine/threonine kinase activity"/>
    <property type="evidence" value="ECO:0007669"/>
    <property type="project" value="TreeGrafter"/>
</dbReference>